<feature type="non-terminal residue" evidence="2">
    <location>
        <position position="1"/>
    </location>
</feature>
<sequence length="105" mass="11506">VSGKQIKCAGIPVVLFSCLFVFFVVQKIFSSSILLIHVHFKFQATPRLAKRARLIPGGGSLRHPEDVPVGGFYAPVERTQMTSAGHQRGRILSSLDGESVMLGRR</sequence>
<dbReference type="AlphaFoldDB" id="A0A382RXJ7"/>
<reference evidence="2" key="1">
    <citation type="submission" date="2018-05" db="EMBL/GenBank/DDBJ databases">
        <authorList>
            <person name="Lanie J.A."/>
            <person name="Ng W.-L."/>
            <person name="Kazmierczak K.M."/>
            <person name="Andrzejewski T.M."/>
            <person name="Davidsen T.M."/>
            <person name="Wayne K.J."/>
            <person name="Tettelin H."/>
            <person name="Glass J.I."/>
            <person name="Rusch D."/>
            <person name="Podicherti R."/>
            <person name="Tsui H.-C.T."/>
            <person name="Winkler M.E."/>
        </authorList>
    </citation>
    <scope>NUCLEOTIDE SEQUENCE</scope>
</reference>
<feature type="transmembrane region" description="Helical" evidence="1">
    <location>
        <begin position="13"/>
        <end position="40"/>
    </location>
</feature>
<keyword evidence="1" id="KW-0472">Membrane</keyword>
<dbReference type="EMBL" id="UINC01124932">
    <property type="protein sequence ID" value="SVD02409.1"/>
    <property type="molecule type" value="Genomic_DNA"/>
</dbReference>
<keyword evidence="1" id="KW-1133">Transmembrane helix</keyword>
<accession>A0A382RXJ7</accession>
<organism evidence="2">
    <name type="scientific">marine metagenome</name>
    <dbReference type="NCBI Taxonomy" id="408172"/>
    <lineage>
        <taxon>unclassified sequences</taxon>
        <taxon>metagenomes</taxon>
        <taxon>ecological metagenomes</taxon>
    </lineage>
</organism>
<evidence type="ECO:0000256" key="1">
    <source>
        <dbReference type="SAM" id="Phobius"/>
    </source>
</evidence>
<evidence type="ECO:0000313" key="2">
    <source>
        <dbReference type="EMBL" id="SVD02409.1"/>
    </source>
</evidence>
<gene>
    <name evidence="2" type="ORF">METZ01_LOCUS355263</name>
</gene>
<name>A0A382RXJ7_9ZZZZ</name>
<keyword evidence="1" id="KW-0812">Transmembrane</keyword>
<protein>
    <submittedName>
        <fullName evidence="2">Uncharacterized protein</fullName>
    </submittedName>
</protein>
<proteinExistence type="predicted"/>